<gene>
    <name evidence="2" type="ORF">PR048_019846</name>
</gene>
<dbReference type="EMBL" id="JARBHB010000007">
    <property type="protein sequence ID" value="KAJ8879240.1"/>
    <property type="molecule type" value="Genomic_DNA"/>
</dbReference>
<evidence type="ECO:0000313" key="3">
    <source>
        <dbReference type="Proteomes" id="UP001159363"/>
    </source>
</evidence>
<feature type="domain" description="Reverse transcriptase" evidence="1">
    <location>
        <begin position="1"/>
        <end position="78"/>
    </location>
</feature>
<name>A0ABQ9H4L9_9NEOP</name>
<dbReference type="Proteomes" id="UP001159363">
    <property type="component" value="Chromosome 6"/>
</dbReference>
<reference evidence="2 3" key="1">
    <citation type="submission" date="2023-02" db="EMBL/GenBank/DDBJ databases">
        <title>LHISI_Scaffold_Assembly.</title>
        <authorList>
            <person name="Stuart O.P."/>
            <person name="Cleave R."/>
            <person name="Magrath M.J.L."/>
            <person name="Mikheyev A.S."/>
        </authorList>
    </citation>
    <scope>NUCLEOTIDE SEQUENCE [LARGE SCALE GENOMIC DNA]</scope>
    <source>
        <strain evidence="2">Daus_M_001</strain>
        <tissue evidence="2">Leg muscle</tissue>
    </source>
</reference>
<dbReference type="PANTHER" id="PTHR37984">
    <property type="entry name" value="PROTEIN CBG26694"/>
    <property type="match status" value="1"/>
</dbReference>
<comment type="caution">
    <text evidence="2">The sequence shown here is derived from an EMBL/GenBank/DDBJ whole genome shotgun (WGS) entry which is preliminary data.</text>
</comment>
<organism evidence="2 3">
    <name type="scientific">Dryococelus australis</name>
    <dbReference type="NCBI Taxonomy" id="614101"/>
    <lineage>
        <taxon>Eukaryota</taxon>
        <taxon>Metazoa</taxon>
        <taxon>Ecdysozoa</taxon>
        <taxon>Arthropoda</taxon>
        <taxon>Hexapoda</taxon>
        <taxon>Insecta</taxon>
        <taxon>Pterygota</taxon>
        <taxon>Neoptera</taxon>
        <taxon>Polyneoptera</taxon>
        <taxon>Phasmatodea</taxon>
        <taxon>Verophasmatodea</taxon>
        <taxon>Anareolatae</taxon>
        <taxon>Phasmatidae</taxon>
        <taxon>Eurycanthinae</taxon>
        <taxon>Dryococelus</taxon>
    </lineage>
</organism>
<dbReference type="Gene3D" id="3.30.70.270">
    <property type="match status" value="1"/>
</dbReference>
<proteinExistence type="predicted"/>
<dbReference type="PANTHER" id="PTHR37984:SF8">
    <property type="entry name" value="CCHC-TYPE DOMAIN-CONTAINING PROTEIN"/>
    <property type="match status" value="1"/>
</dbReference>
<keyword evidence="3" id="KW-1185">Reference proteome</keyword>
<dbReference type="InterPro" id="IPR043502">
    <property type="entry name" value="DNA/RNA_pol_sf"/>
</dbReference>
<protein>
    <recommendedName>
        <fullName evidence="1">Reverse transcriptase domain-containing protein</fullName>
    </recommendedName>
</protein>
<sequence length="182" mass="20758">METLRELKGVAVIADDILVYGRGHSEAARVEHDQNLECLLERAQANGLKADPHKVQAIQDMQSATIVKDLQHFLGMLQQYDITVKYKKGKELYLADTLSSTPVQEDLNHVHDSDQEHASACRIQQCTITDGGLQALATTIKEGWPERNSDAPERVREYWHYRDELNVYDDTIFRGERLLVLQ</sequence>
<dbReference type="InterPro" id="IPR043128">
    <property type="entry name" value="Rev_trsase/Diguanyl_cyclase"/>
</dbReference>
<dbReference type="PROSITE" id="PS50878">
    <property type="entry name" value="RT_POL"/>
    <property type="match status" value="1"/>
</dbReference>
<evidence type="ECO:0000259" key="1">
    <source>
        <dbReference type="PROSITE" id="PS50878"/>
    </source>
</evidence>
<dbReference type="InterPro" id="IPR050951">
    <property type="entry name" value="Retrovirus_Pol_polyprotein"/>
</dbReference>
<accession>A0ABQ9H4L9</accession>
<dbReference type="InterPro" id="IPR000477">
    <property type="entry name" value="RT_dom"/>
</dbReference>
<dbReference type="SUPFAM" id="SSF56672">
    <property type="entry name" value="DNA/RNA polymerases"/>
    <property type="match status" value="1"/>
</dbReference>
<evidence type="ECO:0000313" key="2">
    <source>
        <dbReference type="EMBL" id="KAJ8879240.1"/>
    </source>
</evidence>